<evidence type="ECO:0000313" key="5">
    <source>
        <dbReference type="Proteomes" id="UP000295252"/>
    </source>
</evidence>
<dbReference type="EMBL" id="HG739115">
    <property type="protein sequence ID" value="CDP08317.1"/>
    <property type="molecule type" value="Genomic_DNA"/>
</dbReference>
<evidence type="ECO:0000256" key="1">
    <source>
        <dbReference type="ARBA" id="ARBA00007626"/>
    </source>
</evidence>
<dbReference type="OMA" id="MHREIAM"/>
<dbReference type="Pfam" id="PF13812">
    <property type="entry name" value="PPR_3"/>
    <property type="match status" value="1"/>
</dbReference>
<accession>A0A068UJ56</accession>
<keyword evidence="5" id="KW-1185">Reference proteome</keyword>
<comment type="similarity">
    <text evidence="1">Belongs to the PPR family. P subfamily.</text>
</comment>
<proteinExistence type="inferred from homology"/>
<name>A0A068UJ56_COFCA</name>
<feature type="domain" description="At1g68980-like TPR repeats" evidence="3">
    <location>
        <begin position="84"/>
        <end position="205"/>
    </location>
</feature>
<dbReference type="AlphaFoldDB" id="A0A068UJ56"/>
<evidence type="ECO:0000313" key="4">
    <source>
        <dbReference type="EMBL" id="CDP08317.1"/>
    </source>
</evidence>
<dbReference type="PhylomeDB" id="A0A068UJ56"/>
<dbReference type="PANTHER" id="PTHR46598">
    <property type="entry name" value="BNAC05G43320D PROTEIN"/>
    <property type="match status" value="1"/>
</dbReference>
<dbReference type="Gramene" id="CDP08317">
    <property type="protein sequence ID" value="CDP08317"/>
    <property type="gene ID" value="GSCOC_T00027113001"/>
</dbReference>
<dbReference type="Gene3D" id="1.25.40.10">
    <property type="entry name" value="Tetratricopeptide repeat domain"/>
    <property type="match status" value="3"/>
</dbReference>
<evidence type="ECO:0000256" key="2">
    <source>
        <dbReference type="ARBA" id="ARBA00022737"/>
    </source>
</evidence>
<keyword evidence="2" id="KW-0677">Repeat</keyword>
<sequence length="717" mass="82172">MAQCRQKAILLRPFLIKSYWSVIGIASNSSLKSVFHRYYASSNKADEDGLLNACDNPTKSLAFKDSSTCIKPAKLGWEGSSHAILLEKLENVLKDHQVDEAWETYKDFKRLYGFPEDSIMRQLITEFSYSLDSTWLCRAFDIVLSMSKEKSALPRLDVLTKLCLSLARAQMPSPTSVILRLMIQKNCFPPLDILGSVFLHMVKTEMGAILAANILTEIRDLYEQLNESKSNFAKMIKPDTMLFNLILDACIRYQSSLKGQQIIELMAEVGVVADAHTIVIIAQIYEMNCMRDELKKYKRHIDVVSASLVSHYRQFYDSLLSLHFIFNDIDAASALIKDMYQHGESNPAREGRKESCTIPIGSPNLKMGLKLHILPELLQKDTVIKVEGKPKLVLSKNGKLVLSSNAVTKLMREYKRCERINELSTLLNYIQSKLGSSDSHNLCHDVIDACIHLGWLQTAHDILDDLESEGSSLGQGSYESLLTAYYNRKMFEEGDALVKRIRKAGMLTNLYNEMPIPRHGLELEDESNLNFEKVRVAGKSDLVEAIIHDIKKEAKSIPPSTVIHELNSSIYFFMKAKMIGDAMKTYRRMQEMKIQPTVLTFAYLIGGYSSLGMYREITILWGDIKRNLEKSNSMVHRDLYESLLLNFIRGGYFERVLEVIAFMTQNRMYLDKWVCKCEFLKFHKDLYRSLKASNARNEVQMKRLEHVRAFRNWIRIN</sequence>
<reference evidence="5" key="1">
    <citation type="journal article" date="2014" name="Science">
        <title>The coffee genome provides insight into the convergent evolution of caffeine biosynthesis.</title>
        <authorList>
            <person name="Denoeud F."/>
            <person name="Carretero-Paulet L."/>
            <person name="Dereeper A."/>
            <person name="Droc G."/>
            <person name="Guyot R."/>
            <person name="Pietrella M."/>
            <person name="Zheng C."/>
            <person name="Alberti A."/>
            <person name="Anthony F."/>
            <person name="Aprea G."/>
            <person name="Aury J.M."/>
            <person name="Bento P."/>
            <person name="Bernard M."/>
            <person name="Bocs S."/>
            <person name="Campa C."/>
            <person name="Cenci A."/>
            <person name="Combes M.C."/>
            <person name="Crouzillat D."/>
            <person name="Da Silva C."/>
            <person name="Daddiego L."/>
            <person name="De Bellis F."/>
            <person name="Dussert S."/>
            <person name="Garsmeur O."/>
            <person name="Gayraud T."/>
            <person name="Guignon V."/>
            <person name="Jahn K."/>
            <person name="Jamilloux V."/>
            <person name="Joet T."/>
            <person name="Labadie K."/>
            <person name="Lan T."/>
            <person name="Leclercq J."/>
            <person name="Lepelley M."/>
            <person name="Leroy T."/>
            <person name="Li L.T."/>
            <person name="Librado P."/>
            <person name="Lopez L."/>
            <person name="Munoz A."/>
            <person name="Noel B."/>
            <person name="Pallavicini A."/>
            <person name="Perrotta G."/>
            <person name="Poncet V."/>
            <person name="Pot D."/>
            <person name="Priyono X."/>
            <person name="Rigoreau M."/>
            <person name="Rouard M."/>
            <person name="Rozas J."/>
            <person name="Tranchant-Dubreuil C."/>
            <person name="VanBuren R."/>
            <person name="Zhang Q."/>
            <person name="Andrade A.C."/>
            <person name="Argout X."/>
            <person name="Bertrand B."/>
            <person name="de Kochko A."/>
            <person name="Graziosi G."/>
            <person name="Henry R.J."/>
            <person name="Jayarama X."/>
            <person name="Ming R."/>
            <person name="Nagai C."/>
            <person name="Rounsley S."/>
            <person name="Sankoff D."/>
            <person name="Giuliano G."/>
            <person name="Albert V.A."/>
            <person name="Wincker P."/>
            <person name="Lashermes P."/>
        </authorList>
    </citation>
    <scope>NUCLEOTIDE SEQUENCE [LARGE SCALE GENOMIC DNA]</scope>
    <source>
        <strain evidence="5">cv. DH200-94</strain>
    </source>
</reference>
<dbReference type="InterPro" id="IPR057440">
    <property type="entry name" value="At1g68980-like_TPR"/>
</dbReference>
<dbReference type="InterPro" id="IPR011990">
    <property type="entry name" value="TPR-like_helical_dom_sf"/>
</dbReference>
<dbReference type="Pfam" id="PF25245">
    <property type="entry name" value="TPR_At1g68980"/>
    <property type="match status" value="1"/>
</dbReference>
<dbReference type="PANTHER" id="PTHR46598:SF3">
    <property type="entry name" value="OS07G0495300 PROTEIN"/>
    <property type="match status" value="1"/>
</dbReference>
<dbReference type="FunCoup" id="A0A068UJ56">
    <property type="interactions" value="1081"/>
</dbReference>
<organism evidence="4 5">
    <name type="scientific">Coffea canephora</name>
    <name type="common">Robusta coffee</name>
    <dbReference type="NCBI Taxonomy" id="49390"/>
    <lineage>
        <taxon>Eukaryota</taxon>
        <taxon>Viridiplantae</taxon>
        <taxon>Streptophyta</taxon>
        <taxon>Embryophyta</taxon>
        <taxon>Tracheophyta</taxon>
        <taxon>Spermatophyta</taxon>
        <taxon>Magnoliopsida</taxon>
        <taxon>eudicotyledons</taxon>
        <taxon>Gunneridae</taxon>
        <taxon>Pentapetalae</taxon>
        <taxon>asterids</taxon>
        <taxon>lamiids</taxon>
        <taxon>Gentianales</taxon>
        <taxon>Rubiaceae</taxon>
        <taxon>Ixoroideae</taxon>
        <taxon>Gardenieae complex</taxon>
        <taxon>Bertiereae - Coffeeae clade</taxon>
        <taxon>Coffeeae</taxon>
        <taxon>Coffea</taxon>
    </lineage>
</organism>
<dbReference type="InterPro" id="IPR002885">
    <property type="entry name" value="PPR_rpt"/>
</dbReference>
<dbReference type="STRING" id="49390.A0A068UJ56"/>
<dbReference type="InParanoid" id="A0A068UJ56"/>
<gene>
    <name evidence="4" type="ORF">GSCOC_T00027113001</name>
</gene>
<evidence type="ECO:0000259" key="3">
    <source>
        <dbReference type="Pfam" id="PF25245"/>
    </source>
</evidence>
<dbReference type="Proteomes" id="UP000295252">
    <property type="component" value="Chromosome X"/>
</dbReference>
<dbReference type="OrthoDB" id="783540at2759"/>
<protein>
    <recommendedName>
        <fullName evidence="3">At1g68980-like TPR repeats domain-containing protein</fullName>
    </recommendedName>
</protein>